<feature type="transmembrane region" description="Helical" evidence="1">
    <location>
        <begin position="6"/>
        <end position="25"/>
    </location>
</feature>
<keyword evidence="3" id="KW-1185">Reference proteome</keyword>
<evidence type="ECO:0000313" key="2">
    <source>
        <dbReference type="EMBL" id="GAA3059594.1"/>
    </source>
</evidence>
<dbReference type="EMBL" id="BAAAUF010000048">
    <property type="protein sequence ID" value="GAA3059594.1"/>
    <property type="molecule type" value="Genomic_DNA"/>
</dbReference>
<proteinExistence type="predicted"/>
<name>A0ABP6LXU1_9ACTN</name>
<organism evidence="2 3">
    <name type="scientific">Streptomyces glomeratus</name>
    <dbReference type="NCBI Taxonomy" id="284452"/>
    <lineage>
        <taxon>Bacteria</taxon>
        <taxon>Bacillati</taxon>
        <taxon>Actinomycetota</taxon>
        <taxon>Actinomycetes</taxon>
        <taxon>Kitasatosporales</taxon>
        <taxon>Streptomycetaceae</taxon>
        <taxon>Streptomyces</taxon>
    </lineage>
</organism>
<keyword evidence="1" id="KW-0472">Membrane</keyword>
<dbReference type="Proteomes" id="UP001501532">
    <property type="component" value="Unassembled WGS sequence"/>
</dbReference>
<comment type="caution">
    <text evidence="2">The sequence shown here is derived from an EMBL/GenBank/DDBJ whole genome shotgun (WGS) entry which is preliminary data.</text>
</comment>
<accession>A0ABP6LXU1</accession>
<dbReference type="RefSeq" id="WP_234511506.1">
    <property type="nucleotide sequence ID" value="NZ_BAAAUF010000048.1"/>
</dbReference>
<protein>
    <submittedName>
        <fullName evidence="2">Uncharacterized protein</fullName>
    </submittedName>
</protein>
<evidence type="ECO:0000313" key="3">
    <source>
        <dbReference type="Proteomes" id="UP001501532"/>
    </source>
</evidence>
<keyword evidence="1" id="KW-0812">Transmembrane</keyword>
<sequence>MPAHVSTLQLLGVPALVLVTAVCIGRVGRALRRHRFEEAAGRHTRSGGAARRHREVLRALPQQSQSGPDLESVELTPAERDAFAVLMRQFRQGRS</sequence>
<evidence type="ECO:0000256" key="1">
    <source>
        <dbReference type="SAM" id="Phobius"/>
    </source>
</evidence>
<reference evidence="3" key="1">
    <citation type="journal article" date="2019" name="Int. J. Syst. Evol. Microbiol.">
        <title>The Global Catalogue of Microorganisms (GCM) 10K type strain sequencing project: providing services to taxonomists for standard genome sequencing and annotation.</title>
        <authorList>
            <consortium name="The Broad Institute Genomics Platform"/>
            <consortium name="The Broad Institute Genome Sequencing Center for Infectious Disease"/>
            <person name="Wu L."/>
            <person name="Ma J."/>
        </authorList>
    </citation>
    <scope>NUCLEOTIDE SEQUENCE [LARGE SCALE GENOMIC DNA]</scope>
    <source>
        <strain evidence="3">JCM 9091</strain>
    </source>
</reference>
<keyword evidence="1" id="KW-1133">Transmembrane helix</keyword>
<gene>
    <name evidence="2" type="ORF">GCM10010448_48640</name>
</gene>